<dbReference type="AlphaFoldDB" id="A0A3L9DZW2"/>
<sequence length="242" mass="28145">MARKKLIEDEVLITILEDYLIEECQANYKLFKLPRFGDYLRNNGYPAVADTTLRRNTVFREYIETLKHKYEDEGVLAVLTYKTLDVDNFLRIHSSLPALKQGLVKLNDHHKRITEAAIEFKKEVEVLKKEKSSLQDQLEIMKQELSDNKEKLIADKRLEKENQKLRNLIKSSVYPEEIANELLKADGLLKLDSDVIQVSYLQNEILTADSEINFHQKDTSQTSSKQSKVVNIKNLLDSKTKY</sequence>
<evidence type="ECO:0000256" key="1">
    <source>
        <dbReference type="SAM" id="Coils"/>
    </source>
</evidence>
<dbReference type="OrthoDB" id="2214241at2"/>
<dbReference type="RefSeq" id="WP_121834501.1">
    <property type="nucleotide sequence ID" value="NZ_CP163513.1"/>
</dbReference>
<gene>
    <name evidence="2" type="ORF">EAF07_01380</name>
</gene>
<dbReference type="Proteomes" id="UP000279194">
    <property type="component" value="Unassembled WGS sequence"/>
</dbReference>
<evidence type="ECO:0000313" key="3">
    <source>
        <dbReference type="Proteomes" id="UP000279194"/>
    </source>
</evidence>
<name>A0A3L9DZW2_9STRE</name>
<feature type="coiled-coil region" evidence="1">
    <location>
        <begin position="110"/>
        <end position="162"/>
    </location>
</feature>
<organism evidence="2 3">
    <name type="scientific">Streptococcus hillyeri</name>
    <dbReference type="NCBI Taxonomy" id="2282420"/>
    <lineage>
        <taxon>Bacteria</taxon>
        <taxon>Bacillati</taxon>
        <taxon>Bacillota</taxon>
        <taxon>Bacilli</taxon>
        <taxon>Lactobacillales</taxon>
        <taxon>Streptococcaceae</taxon>
        <taxon>Streptococcus</taxon>
    </lineage>
</organism>
<comment type="caution">
    <text evidence="2">The sequence shown here is derived from an EMBL/GenBank/DDBJ whole genome shotgun (WGS) entry which is preliminary data.</text>
</comment>
<reference evidence="2 3" key="1">
    <citation type="submission" date="2018-10" db="EMBL/GenBank/DDBJ databases">
        <title>Streptococcus hillyeri sp. nov., isolated from equine tracheal sample.</title>
        <authorList>
            <person name="Macfadyen A.C."/>
            <person name="Waller A."/>
            <person name="Paterson G.K."/>
        </authorList>
    </citation>
    <scope>NUCLEOTIDE SEQUENCE [LARGE SCALE GENOMIC DNA]</scope>
    <source>
        <strain evidence="2 3">28462</strain>
    </source>
</reference>
<accession>A0A3L9DZW2</accession>
<keyword evidence="1" id="KW-0175">Coiled coil</keyword>
<proteinExistence type="predicted"/>
<keyword evidence="3" id="KW-1185">Reference proteome</keyword>
<protein>
    <submittedName>
        <fullName evidence="2">Uncharacterized protein</fullName>
    </submittedName>
</protein>
<evidence type="ECO:0000313" key="2">
    <source>
        <dbReference type="EMBL" id="RLY05377.1"/>
    </source>
</evidence>
<dbReference type="EMBL" id="RCVM01000001">
    <property type="protein sequence ID" value="RLY05377.1"/>
    <property type="molecule type" value="Genomic_DNA"/>
</dbReference>